<keyword evidence="5" id="KW-1185">Reference proteome</keyword>
<dbReference type="GO" id="GO:0032259">
    <property type="term" value="P:methylation"/>
    <property type="evidence" value="ECO:0007669"/>
    <property type="project" value="UniProtKB-KW"/>
</dbReference>
<dbReference type="EMBL" id="JAHUZD010000128">
    <property type="protein sequence ID" value="KAI3403349.2"/>
    <property type="molecule type" value="Genomic_DNA"/>
</dbReference>
<comment type="caution">
    <text evidence="4">The sequence shown here is derived from an EMBL/GenBank/DDBJ whole genome shotgun (WGS) entry which is preliminary data.</text>
</comment>
<comment type="subcellular location">
    <subcellularLocation>
        <location evidence="1">Nucleus</location>
    </subcellularLocation>
</comment>
<dbReference type="PIRSF" id="PIRSF011771">
    <property type="entry name" value="RMS1_SET"/>
    <property type="match status" value="1"/>
</dbReference>
<dbReference type="SUPFAM" id="SSF82199">
    <property type="entry name" value="SET domain"/>
    <property type="match status" value="1"/>
</dbReference>
<comment type="function">
    <text evidence="1">S-adenosyl-L-methionine-dependent protein-lysine N-methyltransferase that monomethylates 60S ribosomal protein L42.</text>
</comment>
<evidence type="ECO:0000256" key="1">
    <source>
        <dbReference type="PIRNR" id="PIRNR011771"/>
    </source>
</evidence>
<dbReference type="AlphaFoldDB" id="A0AAI9SV16"/>
<dbReference type="PANTHER" id="PTHR13271">
    <property type="entry name" value="UNCHARACTERIZED PUTATIVE METHYLTRANSFERASE"/>
    <property type="match status" value="1"/>
</dbReference>
<dbReference type="InterPro" id="IPR050600">
    <property type="entry name" value="SETD3_SETD6_MTase"/>
</dbReference>
<comment type="similarity">
    <text evidence="1">Belongs to the class V-like SAM-binding methyltransferase superfamily. Histone-lysine methyltransferase family. SETD6 subfamily.</text>
</comment>
<evidence type="ECO:0000259" key="3">
    <source>
        <dbReference type="PROSITE" id="PS50280"/>
    </source>
</evidence>
<organism evidence="4 5">
    <name type="scientific">Candida oxycetoniae</name>
    <dbReference type="NCBI Taxonomy" id="497107"/>
    <lineage>
        <taxon>Eukaryota</taxon>
        <taxon>Fungi</taxon>
        <taxon>Dikarya</taxon>
        <taxon>Ascomycota</taxon>
        <taxon>Saccharomycotina</taxon>
        <taxon>Pichiomycetes</taxon>
        <taxon>Debaryomycetaceae</taxon>
        <taxon>Candida/Lodderomyces clade</taxon>
        <taxon>Candida</taxon>
    </lineage>
</organism>
<keyword evidence="1" id="KW-0489">Methyltransferase</keyword>
<dbReference type="PANTHER" id="PTHR13271:SF34">
    <property type="entry name" value="N-LYSINE METHYLTRANSFERASE SETD6"/>
    <property type="match status" value="1"/>
</dbReference>
<feature type="domain" description="SET" evidence="3">
    <location>
        <begin position="28"/>
        <end position="294"/>
    </location>
</feature>
<evidence type="ECO:0000313" key="4">
    <source>
        <dbReference type="EMBL" id="KAI3403349.2"/>
    </source>
</evidence>
<keyword evidence="1" id="KW-0949">S-adenosyl-L-methionine</keyword>
<dbReference type="InterPro" id="IPR046341">
    <property type="entry name" value="SET_dom_sf"/>
</dbReference>
<dbReference type="InterPro" id="IPR011383">
    <property type="entry name" value="N-lys_methylase_SETD6"/>
</dbReference>
<gene>
    <name evidence="4" type="ORF">KGF56_003937</name>
</gene>
<accession>A0AAI9SV16</accession>
<keyword evidence="1" id="KW-0808">Transferase</keyword>
<dbReference type="Gene3D" id="3.90.1410.10">
    <property type="entry name" value="set domain protein methyltransferase, domain 1"/>
    <property type="match status" value="1"/>
</dbReference>
<dbReference type="PROSITE" id="PS50280">
    <property type="entry name" value="SET"/>
    <property type="match status" value="1"/>
</dbReference>
<dbReference type="Pfam" id="PF00856">
    <property type="entry name" value="SET"/>
    <property type="match status" value="1"/>
</dbReference>
<dbReference type="InterPro" id="IPR001214">
    <property type="entry name" value="SET_dom"/>
</dbReference>
<name>A0AAI9SV16_9ASCO</name>
<feature type="compositionally biased region" description="Acidic residues" evidence="2">
    <location>
        <begin position="211"/>
        <end position="233"/>
    </location>
</feature>
<protein>
    <recommendedName>
        <fullName evidence="1">Ribosomal lysine N-methyltransferase 4</fullName>
        <ecNumber evidence="1">2.1.1.-</ecNumber>
    </recommendedName>
</protein>
<dbReference type="GeneID" id="73381552"/>
<dbReference type="EC" id="2.1.1.-" evidence="1"/>
<dbReference type="GO" id="GO:0016279">
    <property type="term" value="F:protein-lysine N-methyltransferase activity"/>
    <property type="evidence" value="ECO:0007669"/>
    <property type="project" value="UniProtKB-UniRule"/>
</dbReference>
<proteinExistence type="inferred from homology"/>
<sequence length="521" mass="59886">MSLASDEFNEKTRNYLAWAKDNAIDISSKITIHDYTLQDQGRGVIALEDISEGEVIATIPKSILLNVTQNSLITKYPHLQYKLLHLDHWDALIIILLYELQCEIESKWKAYLQVLPRQNFNQLIFWSDDELNSLQPSFILDRVGKDSAMKMFERISKVINELGIKELENVCFEKYNVVATLIMSYSFDVETTEEEEAKIEEKLLGGRTGEEKEEEEMDKDDEEKEEEEMDKDVEEMEQVAIISDGYIKSMVPFADVLNADTNYNNAIVSDSDDNLIITTIKPIRKGDQVYNTYSEHPNCEILRRYGYVELEGSKFDFGEIPLSTIKQFFVQKYSISEKDLNSLVVCISVISSQERMDEHSEDGTFDIVIESYDCFKSGEVIIELILFLQLLTTFLLLDETKVEPSIVRKVYQLIGSEKVTHEMVENLGEIISSRLEEYPDFASEAFETNISKLNRETMAKIALKSEYQSLALCKEDIKGNIEKTLGAPIKIISDEKFIRAIKKKRQPPEDTSAMKKQKKNS</sequence>
<dbReference type="GO" id="GO:0005634">
    <property type="term" value="C:nucleus"/>
    <property type="evidence" value="ECO:0007669"/>
    <property type="project" value="UniProtKB-SubCell"/>
</dbReference>
<evidence type="ECO:0000256" key="2">
    <source>
        <dbReference type="SAM" id="MobiDB-lite"/>
    </source>
</evidence>
<feature type="region of interest" description="Disordered" evidence="2">
    <location>
        <begin position="204"/>
        <end position="233"/>
    </location>
</feature>
<dbReference type="FunFam" id="3.90.1410.10:FF:000007">
    <property type="entry name" value="Ribosomal lysine N-methyltransferase 4"/>
    <property type="match status" value="1"/>
</dbReference>
<reference evidence="4" key="1">
    <citation type="journal article" date="2022" name="DNA Res.">
        <title>Genome analysis of five recently described species of the CUG-Ser clade uncovers Candida theae as a new hybrid lineage with pathogenic potential in the Candida parapsilosis species complex.</title>
        <authorList>
            <person name="Mixao V."/>
            <person name="Del Olmo V."/>
            <person name="Hegedusova E."/>
            <person name="Saus E."/>
            <person name="Pryszcz L."/>
            <person name="Cillingova A."/>
            <person name="Nosek J."/>
            <person name="Gabaldon T."/>
        </authorList>
    </citation>
    <scope>NUCLEOTIDE SEQUENCE</scope>
    <source>
        <strain evidence="4">CBS 10844</strain>
    </source>
</reference>
<dbReference type="Proteomes" id="UP001202479">
    <property type="component" value="Unassembled WGS sequence"/>
</dbReference>
<evidence type="ECO:0000313" key="5">
    <source>
        <dbReference type="Proteomes" id="UP001202479"/>
    </source>
</evidence>
<keyword evidence="1" id="KW-0539">Nucleus</keyword>
<dbReference type="RefSeq" id="XP_049179096.1">
    <property type="nucleotide sequence ID" value="XM_049325323.1"/>
</dbReference>